<name>A0ACC5R1D7_9HYPH</name>
<reference evidence="1" key="1">
    <citation type="submission" date="2021-01" db="EMBL/GenBank/DDBJ databases">
        <authorList>
            <person name="Sun Q."/>
        </authorList>
    </citation>
    <scope>NUCLEOTIDE SEQUENCE</scope>
    <source>
        <strain evidence="1">YIM B02566</strain>
    </source>
</reference>
<accession>A0ACC5R1D7</accession>
<protein>
    <submittedName>
        <fullName evidence="1">RidA family protein</fullName>
    </submittedName>
</protein>
<gene>
    <name evidence="1" type="ORF">JHL16_08870</name>
</gene>
<dbReference type="Proteomes" id="UP000616151">
    <property type="component" value="Unassembled WGS sequence"/>
</dbReference>
<evidence type="ECO:0000313" key="1">
    <source>
        <dbReference type="EMBL" id="MBK1866461.1"/>
    </source>
</evidence>
<comment type="caution">
    <text evidence="1">The sequence shown here is derived from an EMBL/GenBank/DDBJ whole genome shotgun (WGS) entry which is preliminary data.</text>
</comment>
<evidence type="ECO:0000313" key="2">
    <source>
        <dbReference type="Proteomes" id="UP000616151"/>
    </source>
</evidence>
<keyword evidence="2" id="KW-1185">Reference proteome</keyword>
<dbReference type="EMBL" id="JAENHL010000006">
    <property type="protein sequence ID" value="MBK1866461.1"/>
    <property type="molecule type" value="Genomic_DNA"/>
</dbReference>
<proteinExistence type="predicted"/>
<organism evidence="1 2">
    <name type="scientific">Taklimakanibacter albus</name>
    <dbReference type="NCBI Taxonomy" id="2800327"/>
    <lineage>
        <taxon>Bacteria</taxon>
        <taxon>Pseudomonadati</taxon>
        <taxon>Pseudomonadota</taxon>
        <taxon>Alphaproteobacteria</taxon>
        <taxon>Hyphomicrobiales</taxon>
        <taxon>Aestuariivirgaceae</taxon>
        <taxon>Taklimakanibacter</taxon>
    </lineage>
</organism>
<sequence length="136" mass="14915">MKQTVAAPDFAHYPQEWHFSPVLVSGGFAFLSGQTGTHPDGSVASDPEQQFRDAFRFLGANLAAAGLGFDDVVEMTTYHVDLRRHLAAFITAKDEVITAPYPAWSAIGVSELITEGTLVEIRVIARRQELSEKRPV</sequence>